<proteinExistence type="predicted"/>
<name>V5BVD2_9GAMM</name>
<dbReference type="EMBL" id="AYLO01000085">
    <property type="protein sequence ID" value="ESS71829.1"/>
    <property type="molecule type" value="Genomic_DNA"/>
</dbReference>
<keyword evidence="3" id="KW-1185">Reference proteome</keyword>
<protein>
    <submittedName>
        <fullName evidence="2">Uncharacterized protein</fullName>
    </submittedName>
</protein>
<evidence type="ECO:0000256" key="1">
    <source>
        <dbReference type="SAM" id="SignalP"/>
    </source>
</evidence>
<feature type="signal peptide" evidence="1">
    <location>
        <begin position="1"/>
        <end position="15"/>
    </location>
</feature>
<reference evidence="2 3" key="1">
    <citation type="journal article" date="2013" name="Genome Announc.">
        <title>Draft Genome Sequence of the Methanotrophic Gammaproteobacterium Methyloglobulus morosus DSM 22980 Strain KoM1.</title>
        <authorList>
            <person name="Poehlein A."/>
            <person name="Deutzmann J.S."/>
            <person name="Daniel R."/>
            <person name="Simeonova D.D."/>
        </authorList>
    </citation>
    <scope>NUCLEOTIDE SEQUENCE [LARGE SCALE GENOMIC DNA]</scope>
    <source>
        <strain evidence="2 3">KoM1</strain>
    </source>
</reference>
<feature type="chain" id="PRO_5013153057" evidence="1">
    <location>
        <begin position="16"/>
        <end position="110"/>
    </location>
</feature>
<evidence type="ECO:0000313" key="2">
    <source>
        <dbReference type="EMBL" id="ESS71829.1"/>
    </source>
</evidence>
<accession>V5BVD2</accession>
<dbReference type="RefSeq" id="WP_023495156.1">
    <property type="nucleotide sequence ID" value="NZ_AYLO01000085.1"/>
</dbReference>
<dbReference type="AlphaFoldDB" id="V5BVD2"/>
<sequence>MLKILLFFISLPALAAPRGLQPPSGFQDNFWQQVQIQNLQTQQQLQSQDQYRRLLLLQDQERDIQRIQDQQNQLEYLQGSSQMHQYSDRLKIYSYPVRGKVDVVKKKHSK</sequence>
<comment type="caution">
    <text evidence="2">The sequence shown here is derived from an EMBL/GenBank/DDBJ whole genome shotgun (WGS) entry which is preliminary data.</text>
</comment>
<keyword evidence="1" id="KW-0732">Signal</keyword>
<gene>
    <name evidence="2" type="ORF">MGMO_88c00410</name>
</gene>
<dbReference type="Proteomes" id="UP000017842">
    <property type="component" value="Unassembled WGS sequence"/>
</dbReference>
<evidence type="ECO:0000313" key="3">
    <source>
        <dbReference type="Proteomes" id="UP000017842"/>
    </source>
</evidence>
<organism evidence="2 3">
    <name type="scientific">Methyloglobulus morosus KoM1</name>
    <dbReference type="NCBI Taxonomy" id="1116472"/>
    <lineage>
        <taxon>Bacteria</taxon>
        <taxon>Pseudomonadati</taxon>
        <taxon>Pseudomonadota</taxon>
        <taxon>Gammaproteobacteria</taxon>
        <taxon>Methylococcales</taxon>
        <taxon>Methylococcaceae</taxon>
        <taxon>Methyloglobulus</taxon>
    </lineage>
</organism>